<dbReference type="EMBL" id="MN739605">
    <property type="protein sequence ID" value="QHT15323.1"/>
    <property type="molecule type" value="Genomic_DNA"/>
</dbReference>
<organism evidence="5">
    <name type="scientific">viral metagenome</name>
    <dbReference type="NCBI Taxonomy" id="1070528"/>
    <lineage>
        <taxon>unclassified sequences</taxon>
        <taxon>metagenomes</taxon>
        <taxon>organismal metagenomes</taxon>
    </lineage>
</organism>
<dbReference type="AlphaFoldDB" id="A0A6C0DFR0"/>
<protein>
    <recommendedName>
        <fullName evidence="4">Prolyl 4-hydroxylase alpha subunit domain-containing protein</fullName>
    </recommendedName>
</protein>
<dbReference type="GO" id="GO:0005506">
    <property type="term" value="F:iron ion binding"/>
    <property type="evidence" value="ECO:0007669"/>
    <property type="project" value="InterPro"/>
</dbReference>
<dbReference type="GO" id="GO:0051213">
    <property type="term" value="F:dioxygenase activity"/>
    <property type="evidence" value="ECO:0007669"/>
    <property type="project" value="UniProtKB-KW"/>
</dbReference>
<evidence type="ECO:0000256" key="2">
    <source>
        <dbReference type="ARBA" id="ARBA00022964"/>
    </source>
</evidence>
<sequence length="242" mass="27397">MSSNSGINIKEVGKTNIYVIDNAFDSDLCDKLIEYIDSSKLKKLSFSNNNNVECYSVVDIEKNETHTFVIKRIKELFKSVNQINDKIKIKGQTLFELRKVYGETRIHQDGVFNGDIVQTENNGKVKTVRSLTIVLTLNDDFEGGIYTFPNQNITIKPKKGAAILFPPYYTHPHGVSAIEAGKFRYICSSWALDDFMIGENDNCITSDDNVCDGNVCVDNDLTELDEPWSYKNFFISPSKMKS</sequence>
<dbReference type="InterPro" id="IPR006620">
    <property type="entry name" value="Pro_4_hyd_alph"/>
</dbReference>
<comment type="cofactor">
    <cofactor evidence="1">
        <name>L-ascorbate</name>
        <dbReference type="ChEBI" id="CHEBI:38290"/>
    </cofactor>
</comment>
<keyword evidence="2" id="KW-0223">Dioxygenase</keyword>
<evidence type="ECO:0000256" key="1">
    <source>
        <dbReference type="ARBA" id="ARBA00001961"/>
    </source>
</evidence>
<evidence type="ECO:0000313" key="5">
    <source>
        <dbReference type="EMBL" id="QHT15323.1"/>
    </source>
</evidence>
<feature type="domain" description="Prolyl 4-hydroxylase alpha subunit" evidence="4">
    <location>
        <begin position="15"/>
        <end position="192"/>
    </location>
</feature>
<accession>A0A6C0DFR0</accession>
<dbReference type="Pfam" id="PF13640">
    <property type="entry name" value="2OG-FeII_Oxy_3"/>
    <property type="match status" value="1"/>
</dbReference>
<dbReference type="GO" id="GO:0016705">
    <property type="term" value="F:oxidoreductase activity, acting on paired donors, with incorporation or reduction of molecular oxygen"/>
    <property type="evidence" value="ECO:0007669"/>
    <property type="project" value="InterPro"/>
</dbReference>
<dbReference type="InterPro" id="IPR044862">
    <property type="entry name" value="Pro_4_hyd_alph_FE2OG_OXY"/>
</dbReference>
<evidence type="ECO:0000259" key="4">
    <source>
        <dbReference type="SMART" id="SM00702"/>
    </source>
</evidence>
<dbReference type="Gene3D" id="2.60.120.620">
    <property type="entry name" value="q2cbj1_9rhob like domain"/>
    <property type="match status" value="1"/>
</dbReference>
<reference evidence="5" key="1">
    <citation type="journal article" date="2020" name="Nature">
        <title>Giant virus diversity and host interactions through global metagenomics.</title>
        <authorList>
            <person name="Schulz F."/>
            <person name="Roux S."/>
            <person name="Paez-Espino D."/>
            <person name="Jungbluth S."/>
            <person name="Walsh D.A."/>
            <person name="Denef V.J."/>
            <person name="McMahon K.D."/>
            <person name="Konstantinidis K.T."/>
            <person name="Eloe-Fadrosh E.A."/>
            <person name="Kyrpides N.C."/>
            <person name="Woyke T."/>
        </authorList>
    </citation>
    <scope>NUCLEOTIDE SEQUENCE</scope>
    <source>
        <strain evidence="5">GVMAG-M-3300023174-144</strain>
    </source>
</reference>
<name>A0A6C0DFR0_9ZZZZ</name>
<keyword evidence="3" id="KW-0560">Oxidoreductase</keyword>
<dbReference type="SMART" id="SM00702">
    <property type="entry name" value="P4Hc"/>
    <property type="match status" value="1"/>
</dbReference>
<dbReference type="GO" id="GO:0031418">
    <property type="term" value="F:L-ascorbic acid binding"/>
    <property type="evidence" value="ECO:0007669"/>
    <property type="project" value="InterPro"/>
</dbReference>
<evidence type="ECO:0000256" key="3">
    <source>
        <dbReference type="ARBA" id="ARBA00023002"/>
    </source>
</evidence>
<proteinExistence type="predicted"/>